<dbReference type="PANTHER" id="PTHR11934">
    <property type="entry name" value="RIBOSE-5-PHOSPHATE ISOMERASE"/>
    <property type="match status" value="1"/>
</dbReference>
<dbReference type="RefSeq" id="WP_367984326.1">
    <property type="nucleotide sequence ID" value="NZ_JBAKFF010000001.1"/>
</dbReference>
<dbReference type="EC" id="5.3.1.6" evidence="2"/>
<comment type="pathway">
    <text evidence="2">Carbohydrate degradation; pentose phosphate pathway; D-ribose 5-phosphate from D-ribulose 5-phosphate (non-oxidative stage): step 1/1.</text>
</comment>
<feature type="binding site" evidence="2">
    <location>
        <begin position="81"/>
        <end position="84"/>
    </location>
    <ligand>
        <name>substrate</name>
    </ligand>
</feature>
<comment type="function">
    <text evidence="2">Catalyzes the reversible conversion of ribose-5-phosphate to ribulose 5-phosphate.</text>
</comment>
<feature type="binding site" evidence="2">
    <location>
        <begin position="28"/>
        <end position="31"/>
    </location>
    <ligand>
        <name>substrate</name>
    </ligand>
</feature>
<feature type="binding site" evidence="2">
    <location>
        <position position="121"/>
    </location>
    <ligand>
        <name>substrate</name>
    </ligand>
</feature>
<organism evidence="3 4">
    <name type="scientific">Spiribacter insolitus</name>
    <dbReference type="NCBI Taxonomy" id="3122417"/>
    <lineage>
        <taxon>Bacteria</taxon>
        <taxon>Pseudomonadati</taxon>
        <taxon>Pseudomonadota</taxon>
        <taxon>Gammaproteobacteria</taxon>
        <taxon>Chromatiales</taxon>
        <taxon>Ectothiorhodospiraceae</taxon>
        <taxon>Spiribacter</taxon>
    </lineage>
</organism>
<dbReference type="Pfam" id="PF06026">
    <property type="entry name" value="Rib_5-P_isom_A"/>
    <property type="match status" value="1"/>
</dbReference>
<evidence type="ECO:0000313" key="4">
    <source>
        <dbReference type="Proteomes" id="UP001556637"/>
    </source>
</evidence>
<dbReference type="Gene3D" id="3.40.50.1360">
    <property type="match status" value="1"/>
</dbReference>
<proteinExistence type="inferred from homology"/>
<evidence type="ECO:0000256" key="1">
    <source>
        <dbReference type="ARBA" id="ARBA00023235"/>
    </source>
</evidence>
<comment type="subunit">
    <text evidence="2">Homodimer.</text>
</comment>
<comment type="catalytic activity">
    <reaction evidence="2">
        <text>aldehydo-D-ribose 5-phosphate = D-ribulose 5-phosphate</text>
        <dbReference type="Rhea" id="RHEA:14657"/>
        <dbReference type="ChEBI" id="CHEBI:58121"/>
        <dbReference type="ChEBI" id="CHEBI:58273"/>
        <dbReference type="EC" id="5.3.1.6"/>
    </reaction>
</comment>
<gene>
    <name evidence="2 3" type="primary">rpiA</name>
    <name evidence="3" type="ORF">V6X30_09095</name>
</gene>
<protein>
    <recommendedName>
        <fullName evidence="2">Ribose-5-phosphate isomerase A</fullName>
        <ecNumber evidence="2">5.3.1.6</ecNumber>
    </recommendedName>
    <alternativeName>
        <fullName evidence="2">Phosphoriboisomerase A</fullName>
        <shortName evidence="2">PRI</shortName>
    </alternativeName>
</protein>
<dbReference type="CDD" id="cd01398">
    <property type="entry name" value="RPI_A"/>
    <property type="match status" value="1"/>
</dbReference>
<feature type="binding site" evidence="2">
    <location>
        <begin position="94"/>
        <end position="97"/>
    </location>
    <ligand>
        <name>substrate</name>
    </ligand>
</feature>
<name>A0ABV3T8P1_9GAMM</name>
<dbReference type="InterPro" id="IPR020672">
    <property type="entry name" value="Ribose5P_isomerase_typA_subgr"/>
</dbReference>
<dbReference type="HAMAP" id="MF_00170">
    <property type="entry name" value="Rib_5P_isom_A"/>
    <property type="match status" value="1"/>
</dbReference>
<comment type="caution">
    <text evidence="3">The sequence shown here is derived from an EMBL/GenBank/DDBJ whole genome shotgun (WGS) entry which is preliminary data.</text>
</comment>
<dbReference type="GO" id="GO:0004751">
    <property type="term" value="F:ribose-5-phosphate isomerase activity"/>
    <property type="evidence" value="ECO:0007669"/>
    <property type="project" value="UniProtKB-EC"/>
</dbReference>
<sequence>MSADAQKRLAAEAAVEKVEAGTVIGVGSGSTVNHFIDALAASDIEIEAAVAASEASAERLRGHGIEVRDANSVSELAIYVDGADEINRHLQMIKGGGGALTREKIVAAIADRFICIVDASKQVTALGDFPLPVEVIPMARSHVARQLVRLGGRPELREGFTTDNGNLILDVRALDLSEPIHREQQLNNIAGVVTNGLFALRPADELLVGTDTGVQRSTAA</sequence>
<feature type="active site" description="Proton acceptor" evidence="2">
    <location>
        <position position="103"/>
    </location>
</feature>
<evidence type="ECO:0000256" key="2">
    <source>
        <dbReference type="HAMAP-Rule" id="MF_00170"/>
    </source>
</evidence>
<dbReference type="EMBL" id="JBAKFF010000001">
    <property type="protein sequence ID" value="MEX0431557.1"/>
    <property type="molecule type" value="Genomic_DNA"/>
</dbReference>
<dbReference type="Gene3D" id="3.30.70.260">
    <property type="match status" value="1"/>
</dbReference>
<keyword evidence="1 2" id="KW-0413">Isomerase</keyword>
<evidence type="ECO:0000313" key="3">
    <source>
        <dbReference type="EMBL" id="MEX0431557.1"/>
    </source>
</evidence>
<comment type="similarity">
    <text evidence="2">Belongs to the ribose 5-phosphate isomerase family.</text>
</comment>
<dbReference type="InterPro" id="IPR037171">
    <property type="entry name" value="NagB/RpiA_transferase-like"/>
</dbReference>
<dbReference type="NCBIfam" id="NF001924">
    <property type="entry name" value="PRK00702.1"/>
    <property type="match status" value="1"/>
</dbReference>
<dbReference type="PANTHER" id="PTHR11934:SF0">
    <property type="entry name" value="RIBOSE-5-PHOSPHATE ISOMERASE"/>
    <property type="match status" value="1"/>
</dbReference>
<dbReference type="InterPro" id="IPR004788">
    <property type="entry name" value="Ribose5P_isomerase_type_A"/>
</dbReference>
<dbReference type="NCBIfam" id="TIGR00021">
    <property type="entry name" value="rpiA"/>
    <property type="match status" value="1"/>
</dbReference>
<keyword evidence="4" id="KW-1185">Reference proteome</keyword>
<accession>A0ABV3T8P1</accession>
<reference evidence="3 4" key="1">
    <citation type="submission" date="2024-02" db="EMBL/GenBank/DDBJ databases">
        <title>New especies of Spiribacter isolated from saline water.</title>
        <authorList>
            <person name="Leon M.J."/>
            <person name="De La Haba R."/>
            <person name="Sanchez-Porro C."/>
            <person name="Ventosa A."/>
        </authorList>
    </citation>
    <scope>NUCLEOTIDE SEQUENCE [LARGE SCALE GENOMIC DNA]</scope>
    <source>
        <strain evidence="4">ag22IC4-189</strain>
    </source>
</reference>
<dbReference type="SUPFAM" id="SSF75445">
    <property type="entry name" value="D-ribose-5-phosphate isomerase (RpiA), lid domain"/>
    <property type="match status" value="1"/>
</dbReference>
<dbReference type="SUPFAM" id="SSF100950">
    <property type="entry name" value="NagB/RpiA/CoA transferase-like"/>
    <property type="match status" value="1"/>
</dbReference>
<dbReference type="Proteomes" id="UP001556637">
    <property type="component" value="Unassembled WGS sequence"/>
</dbReference>